<keyword evidence="10" id="KW-1185">Reference proteome</keyword>
<dbReference type="InterPro" id="IPR039425">
    <property type="entry name" value="RNA_pol_sigma-70-like"/>
</dbReference>
<dbReference type="InterPro" id="IPR013324">
    <property type="entry name" value="RNA_pol_sigma_r3/r4-like"/>
</dbReference>
<dbReference type="OrthoDB" id="291047at2"/>
<evidence type="ECO:0000256" key="6">
    <source>
        <dbReference type="SAM" id="Phobius"/>
    </source>
</evidence>
<dbReference type="SUPFAM" id="SSF88659">
    <property type="entry name" value="Sigma3 and sigma4 domains of RNA polymerase sigma factors"/>
    <property type="match status" value="1"/>
</dbReference>
<dbReference type="STRING" id="1387353.BSF38_04863"/>
<feature type="domain" description="RNA polymerase sigma factor 70 region 4 type 2" evidence="8">
    <location>
        <begin position="142"/>
        <end position="190"/>
    </location>
</feature>
<dbReference type="InterPro" id="IPR013249">
    <property type="entry name" value="RNA_pol_sigma70_r4_t2"/>
</dbReference>
<dbReference type="Gene3D" id="1.10.10.10">
    <property type="entry name" value="Winged helix-like DNA-binding domain superfamily/Winged helix DNA-binding domain"/>
    <property type="match status" value="1"/>
</dbReference>
<proteinExistence type="inferred from homology"/>
<evidence type="ECO:0000259" key="8">
    <source>
        <dbReference type="Pfam" id="PF08281"/>
    </source>
</evidence>
<dbReference type="Gene3D" id="1.10.1740.10">
    <property type="match status" value="1"/>
</dbReference>
<dbReference type="KEGG" id="pbor:BSF38_04863"/>
<feature type="region of interest" description="Disordered" evidence="5">
    <location>
        <begin position="302"/>
        <end position="340"/>
    </location>
</feature>
<dbReference type="NCBIfam" id="TIGR02937">
    <property type="entry name" value="sigma70-ECF"/>
    <property type="match status" value="1"/>
</dbReference>
<dbReference type="PANTHER" id="PTHR43133:SF51">
    <property type="entry name" value="RNA POLYMERASE SIGMA FACTOR"/>
    <property type="match status" value="1"/>
</dbReference>
<dbReference type="GO" id="GO:0003677">
    <property type="term" value="F:DNA binding"/>
    <property type="evidence" value="ECO:0007669"/>
    <property type="project" value="InterPro"/>
</dbReference>
<feature type="transmembrane region" description="Helical" evidence="6">
    <location>
        <begin position="279"/>
        <end position="301"/>
    </location>
</feature>
<dbReference type="Pfam" id="PF04542">
    <property type="entry name" value="Sigma70_r2"/>
    <property type="match status" value="1"/>
</dbReference>
<accession>A0A1U7CWN3</accession>
<dbReference type="GO" id="GO:0016987">
    <property type="term" value="F:sigma factor activity"/>
    <property type="evidence" value="ECO:0007669"/>
    <property type="project" value="UniProtKB-KW"/>
</dbReference>
<comment type="similarity">
    <text evidence="1">Belongs to the sigma-70 factor family. ECF subfamily.</text>
</comment>
<dbReference type="GO" id="GO:0006352">
    <property type="term" value="P:DNA-templated transcription initiation"/>
    <property type="evidence" value="ECO:0007669"/>
    <property type="project" value="InterPro"/>
</dbReference>
<dbReference type="EMBL" id="CP019082">
    <property type="protein sequence ID" value="APW63299.1"/>
    <property type="molecule type" value="Genomic_DNA"/>
</dbReference>
<dbReference type="Proteomes" id="UP000186309">
    <property type="component" value="Chromosome"/>
</dbReference>
<keyword evidence="4" id="KW-0804">Transcription</keyword>
<keyword evidence="2" id="KW-0805">Transcription regulation</keyword>
<keyword evidence="6" id="KW-0812">Transmembrane</keyword>
<feature type="domain" description="RNA polymerase sigma-70 region 2" evidence="7">
    <location>
        <begin position="46"/>
        <end position="107"/>
    </location>
</feature>
<feature type="compositionally biased region" description="Low complexity" evidence="5">
    <location>
        <begin position="368"/>
        <end position="387"/>
    </location>
</feature>
<dbReference type="InterPro" id="IPR013325">
    <property type="entry name" value="RNA_pol_sigma_r2"/>
</dbReference>
<dbReference type="RefSeq" id="WP_076349665.1">
    <property type="nucleotide sequence ID" value="NZ_CP019082.1"/>
</dbReference>
<evidence type="ECO:0000256" key="2">
    <source>
        <dbReference type="ARBA" id="ARBA00023015"/>
    </source>
</evidence>
<evidence type="ECO:0000256" key="4">
    <source>
        <dbReference type="ARBA" id="ARBA00023163"/>
    </source>
</evidence>
<dbReference type="InterPro" id="IPR007627">
    <property type="entry name" value="RNA_pol_sigma70_r2"/>
</dbReference>
<reference evidence="10" key="1">
    <citation type="submission" date="2016-12" db="EMBL/GenBank/DDBJ databases">
        <title>Comparative genomics of four Isosphaeraceae planctomycetes: a common pool of plasmids and glycoside hydrolase genes.</title>
        <authorList>
            <person name="Ivanova A."/>
        </authorList>
    </citation>
    <scope>NUCLEOTIDE SEQUENCE [LARGE SCALE GENOMIC DNA]</scope>
    <source>
        <strain evidence="10">PX4</strain>
    </source>
</reference>
<dbReference type="CDD" id="cd06171">
    <property type="entry name" value="Sigma70_r4"/>
    <property type="match status" value="1"/>
</dbReference>
<evidence type="ECO:0000256" key="3">
    <source>
        <dbReference type="ARBA" id="ARBA00023082"/>
    </source>
</evidence>
<organism evidence="9 10">
    <name type="scientific">Paludisphaera borealis</name>
    <dbReference type="NCBI Taxonomy" id="1387353"/>
    <lineage>
        <taxon>Bacteria</taxon>
        <taxon>Pseudomonadati</taxon>
        <taxon>Planctomycetota</taxon>
        <taxon>Planctomycetia</taxon>
        <taxon>Isosphaerales</taxon>
        <taxon>Isosphaeraceae</taxon>
        <taxon>Paludisphaera</taxon>
    </lineage>
</organism>
<keyword evidence="6" id="KW-0472">Membrane</keyword>
<dbReference type="InterPro" id="IPR036388">
    <property type="entry name" value="WH-like_DNA-bd_sf"/>
</dbReference>
<keyword evidence="6" id="KW-1133">Transmembrane helix</keyword>
<evidence type="ECO:0000259" key="7">
    <source>
        <dbReference type="Pfam" id="PF04542"/>
    </source>
</evidence>
<dbReference type="Pfam" id="PF08281">
    <property type="entry name" value="Sigma70_r4_2"/>
    <property type="match status" value="1"/>
</dbReference>
<dbReference type="InterPro" id="IPR014284">
    <property type="entry name" value="RNA_pol_sigma-70_dom"/>
</dbReference>
<evidence type="ECO:0000256" key="5">
    <source>
        <dbReference type="SAM" id="MobiDB-lite"/>
    </source>
</evidence>
<evidence type="ECO:0000313" key="10">
    <source>
        <dbReference type="Proteomes" id="UP000186309"/>
    </source>
</evidence>
<feature type="region of interest" description="Disordered" evidence="5">
    <location>
        <begin position="368"/>
        <end position="434"/>
    </location>
</feature>
<evidence type="ECO:0000313" key="9">
    <source>
        <dbReference type="EMBL" id="APW63299.1"/>
    </source>
</evidence>
<dbReference type="AlphaFoldDB" id="A0A1U7CWN3"/>
<gene>
    <name evidence="9" type="primary">rpoE_11</name>
    <name evidence="9" type="ORF">BSF38_04863</name>
</gene>
<dbReference type="SUPFAM" id="SSF88946">
    <property type="entry name" value="Sigma2 domain of RNA polymerase sigma factors"/>
    <property type="match status" value="1"/>
</dbReference>
<sequence length="614" mass="67106">MIRTRQTTIGRDLERLLRDGVRPARGDAYLLDRYLGERDEAAFETLVERHGPMVLSLCRRYLRDPRDVEDAFQATFLILVRKGPGLRDKSSLSSWLYGVAYRVAVRSRSNLLKRRAREVQTDAILQAPARTTNPPDDSVETLDAELSRLPEKYRAPMILCYLEGRTHEQAAAELGWPVGTVRSRMAKARAILARRLSRLGLDAPASLALSRPDLLVETLSTTVPASLVQATSEVAGRFVGIAARGTGGAASVTSISTTWPATALAQGVLTAMLISQLKWIGLGTTALGLLAATAGMGAWAVTPPSKLEGDPNPVQESKPAEAKPAPAQTLPGAQPQTRPQVVDVEARLAEMDRKMDRLMERFERMMTPAAPQSPAAAAPPVEPAGTEAPPPASPRPRVRARGAEPSPAFPLNPRSDDERRNPSPTFKDPTDGGLREIEARLMNALNRHTLTKALFERGQLSQLENFAPLEESRVLIARLKGIEDQLTGELEFVETIESPSVGAEVLEAQSRQQDARLAVERYQALAKQHSTFKPALADAEMGLRVASFELFVKKKELERCKLQEGLLRTRLKQAQRILDWAKSHFKELGSLDGPAFDQPAPGVPIVAPPPPSAR</sequence>
<keyword evidence="3" id="KW-0731">Sigma factor</keyword>
<dbReference type="PANTHER" id="PTHR43133">
    <property type="entry name" value="RNA POLYMERASE ECF-TYPE SIGMA FACTO"/>
    <property type="match status" value="1"/>
</dbReference>
<protein>
    <submittedName>
        <fullName evidence="9">ECF RNA polymerase sigma-E factor</fullName>
    </submittedName>
</protein>
<feature type="region of interest" description="Disordered" evidence="5">
    <location>
        <begin position="591"/>
        <end position="614"/>
    </location>
</feature>
<name>A0A1U7CWN3_9BACT</name>
<evidence type="ECO:0000256" key="1">
    <source>
        <dbReference type="ARBA" id="ARBA00010641"/>
    </source>
</evidence>